<proteinExistence type="predicted"/>
<evidence type="ECO:0000313" key="2">
    <source>
        <dbReference type="EMBL" id="QEG96790.1"/>
    </source>
</evidence>
<evidence type="ECO:0000256" key="1">
    <source>
        <dbReference type="SAM" id="MobiDB-lite"/>
    </source>
</evidence>
<sequence>MQILFSSASFTSSGNESGTEPEFSFRSFHSHAFVTWLQLVFASGGLPSLQLKPS</sequence>
<geneLocation type="plasmid" evidence="2">
    <name>pColZ</name>
</geneLocation>
<reference evidence="2" key="1">
    <citation type="journal article" date="2019" name="Sci. Rep.">
        <title>Colicin Z, a structurally and functionally novel colicin type that selectively kills enteroinvasive Escherichia coli and Shigella strains.</title>
        <authorList>
            <person name="Micenkova L."/>
            <person name="Bosak J."/>
            <person name="Kucera J."/>
            <person name="Hrala M."/>
            <person name="Dolejsova T."/>
            <person name="Sedo O."/>
            <person name="Linke D."/>
            <person name="Fiser R."/>
            <person name="Smajs D."/>
        </authorList>
    </citation>
    <scope>NUCLEOTIDE SEQUENCE</scope>
    <source>
        <strain evidence="2">B1356</strain>
        <plasmid evidence="2">pColZ</plasmid>
    </source>
</reference>
<feature type="region of interest" description="Disordered" evidence="1">
    <location>
        <begin position="1"/>
        <end position="23"/>
    </location>
</feature>
<feature type="compositionally biased region" description="Polar residues" evidence="1">
    <location>
        <begin position="1"/>
        <end position="18"/>
    </location>
</feature>
<dbReference type="EMBL" id="MK599282">
    <property type="protein sequence ID" value="QEG96790.1"/>
    <property type="molecule type" value="Genomic_DNA"/>
</dbReference>
<keyword evidence="2" id="KW-0614">Plasmid</keyword>
<name>A0A5B9SY67_ECOLX</name>
<accession>A0A5B9SY67</accession>
<dbReference type="AlphaFoldDB" id="A0A5B9SY67"/>
<protein>
    <submittedName>
        <fullName evidence="2">Uncharacterized protein</fullName>
    </submittedName>
</protein>
<organism evidence="2">
    <name type="scientific">Escherichia coli</name>
    <dbReference type="NCBI Taxonomy" id="562"/>
    <lineage>
        <taxon>Bacteria</taxon>
        <taxon>Pseudomonadati</taxon>
        <taxon>Pseudomonadota</taxon>
        <taxon>Gammaproteobacteria</taxon>
        <taxon>Enterobacterales</taxon>
        <taxon>Enterobacteriaceae</taxon>
        <taxon>Escherichia</taxon>
    </lineage>
</organism>